<feature type="compositionally biased region" description="Acidic residues" evidence="1">
    <location>
        <begin position="135"/>
        <end position="147"/>
    </location>
</feature>
<reference evidence="2 3" key="1">
    <citation type="journal article" date="2021" name="BMC Genomics">
        <title>Datura genome reveals duplications of psychoactive alkaloid biosynthetic genes and high mutation rate following tissue culture.</title>
        <authorList>
            <person name="Rajewski A."/>
            <person name="Carter-House D."/>
            <person name="Stajich J."/>
            <person name="Litt A."/>
        </authorList>
    </citation>
    <scope>NUCLEOTIDE SEQUENCE [LARGE SCALE GENOMIC DNA]</scope>
    <source>
        <strain evidence="2">AR-01</strain>
    </source>
</reference>
<evidence type="ECO:0000313" key="2">
    <source>
        <dbReference type="EMBL" id="MCD9646348.1"/>
    </source>
</evidence>
<protein>
    <submittedName>
        <fullName evidence="2">Uncharacterized protein</fullName>
    </submittedName>
</protein>
<gene>
    <name evidence="2" type="ORF">HAX54_036115</name>
</gene>
<organism evidence="2 3">
    <name type="scientific">Datura stramonium</name>
    <name type="common">Jimsonweed</name>
    <name type="synonym">Common thornapple</name>
    <dbReference type="NCBI Taxonomy" id="4076"/>
    <lineage>
        <taxon>Eukaryota</taxon>
        <taxon>Viridiplantae</taxon>
        <taxon>Streptophyta</taxon>
        <taxon>Embryophyta</taxon>
        <taxon>Tracheophyta</taxon>
        <taxon>Spermatophyta</taxon>
        <taxon>Magnoliopsida</taxon>
        <taxon>eudicotyledons</taxon>
        <taxon>Gunneridae</taxon>
        <taxon>Pentapetalae</taxon>
        <taxon>asterids</taxon>
        <taxon>lamiids</taxon>
        <taxon>Solanales</taxon>
        <taxon>Solanaceae</taxon>
        <taxon>Solanoideae</taxon>
        <taxon>Datureae</taxon>
        <taxon>Datura</taxon>
    </lineage>
</organism>
<feature type="compositionally biased region" description="Basic and acidic residues" evidence="1">
    <location>
        <begin position="1"/>
        <end position="11"/>
    </location>
</feature>
<feature type="region of interest" description="Disordered" evidence="1">
    <location>
        <begin position="135"/>
        <end position="185"/>
    </location>
</feature>
<proteinExistence type="predicted"/>
<dbReference type="EMBL" id="JACEIK010004757">
    <property type="protein sequence ID" value="MCD9646348.1"/>
    <property type="molecule type" value="Genomic_DNA"/>
</dbReference>
<evidence type="ECO:0000256" key="1">
    <source>
        <dbReference type="SAM" id="MobiDB-lite"/>
    </source>
</evidence>
<feature type="compositionally biased region" description="Basic and acidic residues" evidence="1">
    <location>
        <begin position="148"/>
        <end position="170"/>
    </location>
</feature>
<sequence length="185" mass="19836">MVHPSKVEATSKGKGKATSDQAKKRTRMEKGQGSGVPSLSTPVGESEGYSGAIRGSDVPDIHVDNWAASIFGSYNESHDASGNVKEVVIGSTTGASSHKGKASILEELAMLDECYPLNEHAQQLCLMGPVYEEPLDDEISIPEPMVPEEEKNDNKEEGEVEPEHDSKEGDSEFSPSNDETEDSDA</sequence>
<name>A0ABS8VGC4_DATST</name>
<keyword evidence="3" id="KW-1185">Reference proteome</keyword>
<evidence type="ECO:0000313" key="3">
    <source>
        <dbReference type="Proteomes" id="UP000823775"/>
    </source>
</evidence>
<accession>A0ABS8VGC4</accession>
<comment type="caution">
    <text evidence="2">The sequence shown here is derived from an EMBL/GenBank/DDBJ whole genome shotgun (WGS) entry which is preliminary data.</text>
</comment>
<dbReference type="Proteomes" id="UP000823775">
    <property type="component" value="Unassembled WGS sequence"/>
</dbReference>
<feature type="region of interest" description="Disordered" evidence="1">
    <location>
        <begin position="1"/>
        <end position="52"/>
    </location>
</feature>